<evidence type="ECO:0000313" key="2">
    <source>
        <dbReference type="Proteomes" id="UP000053105"/>
    </source>
</evidence>
<reference evidence="1 2" key="1">
    <citation type="submission" date="2015-07" db="EMBL/GenBank/DDBJ databases">
        <title>The genome of Melipona quadrifasciata.</title>
        <authorList>
            <person name="Pan H."/>
            <person name="Kapheim K."/>
        </authorList>
    </citation>
    <scope>NUCLEOTIDE SEQUENCE [LARGE SCALE GENOMIC DNA]</scope>
    <source>
        <strain evidence="1">0111107301</strain>
        <tissue evidence="1">Whole body</tissue>
    </source>
</reference>
<keyword evidence="2" id="KW-1185">Reference proteome</keyword>
<dbReference type="Proteomes" id="UP000053105">
    <property type="component" value="Unassembled WGS sequence"/>
</dbReference>
<protein>
    <submittedName>
        <fullName evidence="1">Uncharacterized protein</fullName>
    </submittedName>
</protein>
<name>A0A0N0U3S4_9HYME</name>
<gene>
    <name evidence="1" type="ORF">WN51_03679</name>
</gene>
<dbReference type="AlphaFoldDB" id="A0A0N0U3S4"/>
<proteinExistence type="predicted"/>
<evidence type="ECO:0000313" key="1">
    <source>
        <dbReference type="EMBL" id="KOX70621.1"/>
    </source>
</evidence>
<organism evidence="1 2">
    <name type="scientific">Melipona quadrifasciata</name>
    <dbReference type="NCBI Taxonomy" id="166423"/>
    <lineage>
        <taxon>Eukaryota</taxon>
        <taxon>Metazoa</taxon>
        <taxon>Ecdysozoa</taxon>
        <taxon>Arthropoda</taxon>
        <taxon>Hexapoda</taxon>
        <taxon>Insecta</taxon>
        <taxon>Pterygota</taxon>
        <taxon>Neoptera</taxon>
        <taxon>Endopterygota</taxon>
        <taxon>Hymenoptera</taxon>
        <taxon>Apocrita</taxon>
        <taxon>Aculeata</taxon>
        <taxon>Apoidea</taxon>
        <taxon>Anthophila</taxon>
        <taxon>Apidae</taxon>
        <taxon>Melipona</taxon>
    </lineage>
</organism>
<dbReference type="OrthoDB" id="7701257at2759"/>
<dbReference type="EMBL" id="KQ435855">
    <property type="protein sequence ID" value="KOX70621.1"/>
    <property type="molecule type" value="Genomic_DNA"/>
</dbReference>
<accession>A0A0N0U3S4</accession>
<sequence length="252" mass="28431">MHFYDCKRFGQDLRLRKKDLEGVACHLLLFDCDNLADGSERDFPWSCGGGSGSGRRPLTSIIEHLRTSKSRLHNEFQATKFTLSAKCQNSLSDLIHMQSNLLVRVGSMSQDHFDLSLSNNHLEKSRLHPQHNSFTLVTLKRMNRTNSSFQSHIIPLTDLVVVFLSKLGLDVGPGKAAGLKTAHIFALAKLQFPRDQSSESRIERNATYIPCSISIKPGYVPWTEFVTYTVGKLFPKEVHVEREIGGRADYLE</sequence>